<reference evidence="2" key="1">
    <citation type="journal article" date="2019" name="Int. J. Syst. Evol. Microbiol.">
        <title>The Global Catalogue of Microorganisms (GCM) 10K type strain sequencing project: providing services to taxonomists for standard genome sequencing and annotation.</title>
        <authorList>
            <consortium name="The Broad Institute Genomics Platform"/>
            <consortium name="The Broad Institute Genome Sequencing Center for Infectious Disease"/>
            <person name="Wu L."/>
            <person name="Ma J."/>
        </authorList>
    </citation>
    <scope>NUCLEOTIDE SEQUENCE [LARGE SCALE GENOMIC DNA]</scope>
    <source>
        <strain evidence="2">CCM 8931</strain>
    </source>
</reference>
<evidence type="ECO:0008006" key="3">
    <source>
        <dbReference type="Google" id="ProtNLM"/>
    </source>
</evidence>
<accession>A0ABW4C2V6</accession>
<protein>
    <recommendedName>
        <fullName evidence="3">Bacteriocin</fullName>
    </recommendedName>
</protein>
<sequence>MKLNVIFKNYLDLTDADAEKVTGGSQYDYNFAYGVGRGIRKFVRAGLKFGRDAWI</sequence>
<proteinExistence type="predicted"/>
<evidence type="ECO:0000313" key="2">
    <source>
        <dbReference type="Proteomes" id="UP001597188"/>
    </source>
</evidence>
<comment type="caution">
    <text evidence="1">The sequence shown here is derived from an EMBL/GenBank/DDBJ whole genome shotgun (WGS) entry which is preliminary data.</text>
</comment>
<organism evidence="1 2">
    <name type="scientific">Lactiplantibacillus songbeiensis</name>
    <dbReference type="NCBI Taxonomy" id="2559920"/>
    <lineage>
        <taxon>Bacteria</taxon>
        <taxon>Bacillati</taxon>
        <taxon>Bacillota</taxon>
        <taxon>Bacilli</taxon>
        <taxon>Lactobacillales</taxon>
        <taxon>Lactobacillaceae</taxon>
        <taxon>Lactiplantibacillus</taxon>
    </lineage>
</organism>
<evidence type="ECO:0000313" key="1">
    <source>
        <dbReference type="EMBL" id="MFD1421561.1"/>
    </source>
</evidence>
<gene>
    <name evidence="1" type="ORF">ACFQ5L_11470</name>
</gene>
<dbReference type="Proteomes" id="UP001597188">
    <property type="component" value="Unassembled WGS sequence"/>
</dbReference>
<dbReference type="EMBL" id="JBHTOJ010000042">
    <property type="protein sequence ID" value="MFD1421561.1"/>
    <property type="molecule type" value="Genomic_DNA"/>
</dbReference>
<keyword evidence="2" id="KW-1185">Reference proteome</keyword>
<name>A0ABW4C2V6_9LACO</name>
<dbReference type="RefSeq" id="WP_171001614.1">
    <property type="nucleotide sequence ID" value="NZ_BJDL01000028.1"/>
</dbReference>